<dbReference type="Proteomes" id="UP000004995">
    <property type="component" value="Unassembled WGS sequence"/>
</dbReference>
<reference evidence="3" key="2">
    <citation type="submission" date="2018-08" db="UniProtKB">
        <authorList>
            <consortium name="EnsemblPlants"/>
        </authorList>
    </citation>
    <scope>IDENTIFICATION</scope>
    <source>
        <strain evidence="3">Yugu1</strain>
    </source>
</reference>
<name>K3ZEE8_SETIT</name>
<dbReference type="AlphaFoldDB" id="K3ZEE8"/>
<feature type="region of interest" description="Disordered" evidence="1">
    <location>
        <begin position="259"/>
        <end position="302"/>
    </location>
</feature>
<feature type="domain" description="DUF8040" evidence="2">
    <location>
        <begin position="1"/>
        <end position="70"/>
    </location>
</feature>
<dbReference type="HOGENOM" id="CLU_028568_4_0_1"/>
<feature type="compositionally biased region" description="Polar residues" evidence="1">
    <location>
        <begin position="274"/>
        <end position="297"/>
    </location>
</feature>
<keyword evidence="4" id="KW-1185">Reference proteome</keyword>
<evidence type="ECO:0000256" key="1">
    <source>
        <dbReference type="SAM" id="MobiDB-lite"/>
    </source>
</evidence>
<protein>
    <recommendedName>
        <fullName evidence="2">DUF8040 domain-containing protein</fullName>
    </recommendedName>
</protein>
<dbReference type="PANTHER" id="PTHR46934">
    <property type="entry name" value="MYB_DNA-BIND_3 DOMAIN-CONTAINING PROTEIN-RELATED"/>
    <property type="match status" value="1"/>
</dbReference>
<dbReference type="PANTHER" id="PTHR46934:SF9">
    <property type="entry name" value="MYB_SANT-LIKE DOMAIN-CONTAINING PROTEIN"/>
    <property type="match status" value="1"/>
</dbReference>
<sequence length="367" mass="41904">MEPEIFRVIANYLRVENSLRDTRGVRVEEQLGMFMFMLSHNASTDRLKKEFQHSGETIHRKITEFFDIITTLTHRFLNLPNVNHTHVKIVSDPCFMPFFQNCIGAIDGTHLRNHIERAFGVLKKRFPILKVGTFHPIENQIKIPATAVVFHNLIRGLNGDEGWLDHQPNNINPSDYVELPDGKKELKENYKIIKEARKSGVGWNDTLGMIIAEPKSWEKLIKDNHKVAKFRKKLFPLYNNLELLYEGIVATGDLNFTSIEPPPQRTELQVEPAPQSSELRAEPTPQTSISDQSNHSMASIDRNPLSFGLGGVESTEVQFALASRNSEDQDVTGGKKRKQSQMAAKLGDYIDFRKDQIEKTLEKLEET</sequence>
<reference evidence="4" key="1">
    <citation type="journal article" date="2012" name="Nat. Biotechnol.">
        <title>Reference genome sequence of the model plant Setaria.</title>
        <authorList>
            <person name="Bennetzen J.L."/>
            <person name="Schmutz J."/>
            <person name="Wang H."/>
            <person name="Percifield R."/>
            <person name="Hawkins J."/>
            <person name="Pontaroli A.C."/>
            <person name="Estep M."/>
            <person name="Feng L."/>
            <person name="Vaughn J.N."/>
            <person name="Grimwood J."/>
            <person name="Jenkins J."/>
            <person name="Barry K."/>
            <person name="Lindquist E."/>
            <person name="Hellsten U."/>
            <person name="Deshpande S."/>
            <person name="Wang X."/>
            <person name="Wu X."/>
            <person name="Mitros T."/>
            <person name="Triplett J."/>
            <person name="Yang X."/>
            <person name="Ye C.Y."/>
            <person name="Mauro-Herrera M."/>
            <person name="Wang L."/>
            <person name="Li P."/>
            <person name="Sharma M."/>
            <person name="Sharma R."/>
            <person name="Ronald P.C."/>
            <person name="Panaud O."/>
            <person name="Kellogg E.A."/>
            <person name="Brutnell T.P."/>
            <person name="Doust A.N."/>
            <person name="Tuskan G.A."/>
            <person name="Rokhsar D."/>
            <person name="Devos K.M."/>
        </authorList>
    </citation>
    <scope>NUCLEOTIDE SEQUENCE [LARGE SCALE GENOMIC DNA]</scope>
    <source>
        <strain evidence="4">cv. Yugu1</strain>
    </source>
</reference>
<dbReference type="EMBL" id="AGNK02001806">
    <property type="status" value="NOT_ANNOTATED_CDS"/>
    <property type="molecule type" value="Genomic_DNA"/>
</dbReference>
<proteinExistence type="predicted"/>
<evidence type="ECO:0000259" key="2">
    <source>
        <dbReference type="Pfam" id="PF26138"/>
    </source>
</evidence>
<dbReference type="Gramene" id="KQL15940">
    <property type="protein sequence ID" value="KQL15940"/>
    <property type="gene ID" value="SETIT_024942mg"/>
</dbReference>
<dbReference type="InParanoid" id="K3ZEE8"/>
<dbReference type="eggNOG" id="KOG4585">
    <property type="taxonomic scope" value="Eukaryota"/>
</dbReference>
<dbReference type="InterPro" id="IPR058353">
    <property type="entry name" value="DUF8040"/>
</dbReference>
<dbReference type="FunCoup" id="K3ZEE8">
    <property type="interactions" value="14"/>
</dbReference>
<accession>K3ZEE8</accession>
<organism evidence="3 4">
    <name type="scientific">Setaria italica</name>
    <name type="common">Foxtail millet</name>
    <name type="synonym">Panicum italicum</name>
    <dbReference type="NCBI Taxonomy" id="4555"/>
    <lineage>
        <taxon>Eukaryota</taxon>
        <taxon>Viridiplantae</taxon>
        <taxon>Streptophyta</taxon>
        <taxon>Embryophyta</taxon>
        <taxon>Tracheophyta</taxon>
        <taxon>Spermatophyta</taxon>
        <taxon>Magnoliopsida</taxon>
        <taxon>Liliopsida</taxon>
        <taxon>Poales</taxon>
        <taxon>Poaceae</taxon>
        <taxon>PACMAD clade</taxon>
        <taxon>Panicoideae</taxon>
        <taxon>Panicodae</taxon>
        <taxon>Paniceae</taxon>
        <taxon>Cenchrinae</taxon>
        <taxon>Setaria</taxon>
    </lineage>
</organism>
<dbReference type="EnsemblPlants" id="KQL15940">
    <property type="protein sequence ID" value="KQL15940"/>
    <property type="gene ID" value="SETIT_024942mg"/>
</dbReference>
<evidence type="ECO:0000313" key="3">
    <source>
        <dbReference type="EnsemblPlants" id="KQL15940"/>
    </source>
</evidence>
<dbReference type="Pfam" id="PF26138">
    <property type="entry name" value="DUF8040"/>
    <property type="match status" value="1"/>
</dbReference>
<evidence type="ECO:0000313" key="4">
    <source>
        <dbReference type="Proteomes" id="UP000004995"/>
    </source>
</evidence>
<feature type="region of interest" description="Disordered" evidence="1">
    <location>
        <begin position="323"/>
        <end position="342"/>
    </location>
</feature>